<reference evidence="2" key="1">
    <citation type="submission" date="2019-08" db="EMBL/GenBank/DDBJ databases">
        <authorList>
            <person name="Kucharzyk K."/>
            <person name="Murdoch R.W."/>
            <person name="Higgins S."/>
            <person name="Loffler F."/>
        </authorList>
    </citation>
    <scope>NUCLEOTIDE SEQUENCE</scope>
</reference>
<organism evidence="2">
    <name type="scientific">bioreactor metagenome</name>
    <dbReference type="NCBI Taxonomy" id="1076179"/>
    <lineage>
        <taxon>unclassified sequences</taxon>
        <taxon>metagenomes</taxon>
        <taxon>ecological metagenomes</taxon>
    </lineage>
</organism>
<dbReference type="InterPro" id="IPR018891">
    <property type="entry name" value="AIPR_C"/>
</dbReference>
<name>A0A644X324_9ZZZZ</name>
<comment type="caution">
    <text evidence="2">The sequence shown here is derived from an EMBL/GenBank/DDBJ whole genome shotgun (WGS) entry which is preliminary data.</text>
</comment>
<dbReference type="EMBL" id="VSSQ01001698">
    <property type="protein sequence ID" value="MPM10479.1"/>
    <property type="molecule type" value="Genomic_DNA"/>
</dbReference>
<feature type="domain" description="Abortive phage infection protein C-terminal" evidence="1">
    <location>
        <begin position="236"/>
        <end position="482"/>
    </location>
</feature>
<accession>A0A644X324</accession>
<dbReference type="Pfam" id="PF10592">
    <property type="entry name" value="AIPR"/>
    <property type="match status" value="1"/>
</dbReference>
<sequence length="580" mass="64888">MAYAYQGDFDSRTELTKYGSNALLLYALQLRFDIDDIDTIAAESLTDGRNDKKCDLIYIDDNEGVAVIAQAYLRETPQPNQTAKPNKASDLNTAAGWIFGRDMNDVPPLMKSAVQSLRNAIKDESVTTIYFWYSHNCDESEAVATELQTVTSTAKSLVAEFFPNVQPNIIASEIGNATLEKWYRSLTNMILVTDEIHIPLEFGGFEVSGDKWRAYQAYISGAQLFDLFGTYGDDLFSANPRRFLGIGKRTNVINLGIKSSAESSPVDFWAFNNGITALVNDYTIIENCLVISGISIINGAQTTGSIGTLKERPNDRLYVSLRIITCKDKLIIDAIISNNNKQNEMLPSDFRSNDKCQSRLRSEFIKFPHLYYSGGQRDAMHPRNREVLDPGVVAQILVSYNGNPVDAYSKKREIWKDDNLYASAFNDDLSAEHIIFTYSLSKAIDAVKLDLQRKKSVGITTDMDEEQLAFLSKRGSRILLLSTIVYCLEGLLAQRIANRKKLHFNDNSNFINSTSWWLPVVKFCLAFYSDLLPALSAGGLDSKEKAIEAMRVVSTKVYATMVNVDSNEKFSSVKAHIVLE</sequence>
<proteinExistence type="predicted"/>
<dbReference type="AlphaFoldDB" id="A0A644X324"/>
<evidence type="ECO:0000313" key="2">
    <source>
        <dbReference type="EMBL" id="MPM10479.1"/>
    </source>
</evidence>
<gene>
    <name evidence="2" type="ORF">SDC9_56811</name>
</gene>
<evidence type="ECO:0000259" key="1">
    <source>
        <dbReference type="Pfam" id="PF10592"/>
    </source>
</evidence>
<protein>
    <recommendedName>
        <fullName evidence="1">Abortive phage infection protein C-terminal domain-containing protein</fullName>
    </recommendedName>
</protein>